<dbReference type="AlphaFoldDB" id="A0A1I4SDU7"/>
<feature type="transmembrane region" description="Helical" evidence="1">
    <location>
        <begin position="15"/>
        <end position="35"/>
    </location>
</feature>
<keyword evidence="1" id="KW-1133">Transmembrane helix</keyword>
<gene>
    <name evidence="2" type="ORF">SAMN05216207_1001380</name>
</gene>
<dbReference type="STRING" id="260086.SAMN05216207_1001380"/>
<evidence type="ECO:0000256" key="1">
    <source>
        <dbReference type="SAM" id="Phobius"/>
    </source>
</evidence>
<keyword evidence="1" id="KW-0812">Transmembrane</keyword>
<dbReference type="Proteomes" id="UP000199614">
    <property type="component" value="Unassembled WGS sequence"/>
</dbReference>
<keyword evidence="1" id="KW-0472">Membrane</keyword>
<evidence type="ECO:0000313" key="2">
    <source>
        <dbReference type="EMBL" id="SFM62534.1"/>
    </source>
</evidence>
<sequence>MRWYAEHPERLARQVVADVVALLWTVLAVVAGIAAHDGLTALRAPGESLVAAGGRVSDTFTGISGTVSSIPFVGADLARALDPATGAGADLAAAGRQYGETVGALATGALVVIPLVVLLPVLLGWLPLRLRYARRAGSAVAARAAAPDLLAVRALTRVPVRRLTRIAPDPAAAWRSGDADVVRRLAALELADLGLRSSVPPGP</sequence>
<reference evidence="2 3" key="1">
    <citation type="submission" date="2016-10" db="EMBL/GenBank/DDBJ databases">
        <authorList>
            <person name="de Groot N.N."/>
        </authorList>
    </citation>
    <scope>NUCLEOTIDE SEQUENCE [LARGE SCALE GENOMIC DNA]</scope>
    <source>
        <strain evidence="2 3">CGMCC 4.1877</strain>
    </source>
</reference>
<keyword evidence="3" id="KW-1185">Reference proteome</keyword>
<dbReference type="RefSeq" id="WP_177238198.1">
    <property type="nucleotide sequence ID" value="NZ_FOUY01000001.1"/>
</dbReference>
<organism evidence="2 3">
    <name type="scientific">Pseudonocardia ammonioxydans</name>
    <dbReference type="NCBI Taxonomy" id="260086"/>
    <lineage>
        <taxon>Bacteria</taxon>
        <taxon>Bacillati</taxon>
        <taxon>Actinomycetota</taxon>
        <taxon>Actinomycetes</taxon>
        <taxon>Pseudonocardiales</taxon>
        <taxon>Pseudonocardiaceae</taxon>
        <taxon>Pseudonocardia</taxon>
    </lineage>
</organism>
<proteinExistence type="predicted"/>
<accession>A0A1I4SDU7</accession>
<feature type="transmembrane region" description="Helical" evidence="1">
    <location>
        <begin position="104"/>
        <end position="126"/>
    </location>
</feature>
<dbReference type="EMBL" id="FOUY01000001">
    <property type="protein sequence ID" value="SFM62534.1"/>
    <property type="molecule type" value="Genomic_DNA"/>
</dbReference>
<name>A0A1I4SDU7_PSUAM</name>
<protein>
    <submittedName>
        <fullName evidence="2">Uncharacterized protein</fullName>
    </submittedName>
</protein>
<evidence type="ECO:0000313" key="3">
    <source>
        <dbReference type="Proteomes" id="UP000199614"/>
    </source>
</evidence>